<protein>
    <recommendedName>
        <fullName evidence="3">DUF5050 domain-containing protein</fullName>
    </recommendedName>
</protein>
<name>A0ABV1EGF6_9FIRM</name>
<sequence>MKKNKMKERIMCLVLAVMLGISGIIPTAPVLKTEAASLSAADDSQTVIGCHRLHDTSYAAVQVGNKIYYSSDRTGYIFCYDVKKKTNKKLAKLPKQVRNKNTYYSYKNYANISNMFYYKGYLYCGLMDGLMCYGIIRVNVKNGKVKKLFFECSSSSVLPEPSFEFSIYKNKIYYAYSNGTSNYNYYFASMNLDGSHKKVISQKALTKVCRNVKDSRMIVYRDAVYVYNNFDVFYKINKKGKKTKIKNLPKTYMKVKVSTSGCVIDGEKAQYKGYEYDSMGSFGLLNKKNIATGEEKVINSSSSERRSYIVLGDYILLRKNKAKKKLGECKITLQLLNNKGKKIKDLYSYNVNYNE</sequence>
<gene>
    <name evidence="1" type="ORF">AAAT04_02990</name>
</gene>
<organism evidence="1 2">
    <name type="scientific">Coprococcus ammoniilyticus</name>
    <dbReference type="NCBI Taxonomy" id="2981785"/>
    <lineage>
        <taxon>Bacteria</taxon>
        <taxon>Bacillati</taxon>
        <taxon>Bacillota</taxon>
        <taxon>Clostridia</taxon>
        <taxon>Lachnospirales</taxon>
        <taxon>Lachnospiraceae</taxon>
        <taxon>Coprococcus</taxon>
    </lineage>
</organism>
<dbReference type="Proteomes" id="UP001482186">
    <property type="component" value="Unassembled WGS sequence"/>
</dbReference>
<reference evidence="1 2" key="1">
    <citation type="submission" date="2024-04" db="EMBL/GenBank/DDBJ databases">
        <title>Human intestinal bacterial collection.</title>
        <authorList>
            <person name="Pauvert C."/>
            <person name="Hitch T.C.A."/>
            <person name="Clavel T."/>
        </authorList>
    </citation>
    <scope>NUCLEOTIDE SEQUENCE [LARGE SCALE GENOMIC DNA]</scope>
    <source>
        <strain evidence="1 2">CLA-AA-H141</strain>
    </source>
</reference>
<dbReference type="EMBL" id="JBBNFM010000001">
    <property type="protein sequence ID" value="MEQ2453012.1"/>
    <property type="molecule type" value="Genomic_DNA"/>
</dbReference>
<evidence type="ECO:0008006" key="3">
    <source>
        <dbReference type="Google" id="ProtNLM"/>
    </source>
</evidence>
<comment type="caution">
    <text evidence="1">The sequence shown here is derived from an EMBL/GenBank/DDBJ whole genome shotgun (WGS) entry which is preliminary data.</text>
</comment>
<dbReference type="SUPFAM" id="SSF69304">
    <property type="entry name" value="Tricorn protease N-terminal domain"/>
    <property type="match status" value="1"/>
</dbReference>
<dbReference type="RefSeq" id="WP_021944604.1">
    <property type="nucleotide sequence ID" value="NZ_JAOQJS010000007.1"/>
</dbReference>
<accession>A0ABV1EGF6</accession>
<evidence type="ECO:0000313" key="2">
    <source>
        <dbReference type="Proteomes" id="UP001482186"/>
    </source>
</evidence>
<evidence type="ECO:0000313" key="1">
    <source>
        <dbReference type="EMBL" id="MEQ2453012.1"/>
    </source>
</evidence>
<keyword evidence="2" id="KW-1185">Reference proteome</keyword>
<proteinExistence type="predicted"/>